<sequence length="214" mass="23879">MSLLQRYQTFPSPALAQPLLTLLEEKRIAFDTAHLPETFNAALGQTVPELFEVKLLPGDFEKARALEMEANRAGLAEVDPAHYLFSFTDVELFDILAKADEWSAFDVALAEHILQQRGHTVTPEEVQFLRQYRVAELSRPAPSAHAWILFGYALAAAGGLFAVFIALHLLHRKLLPDGQQVPAFSAEDRKHGKQIIILSILSTLVWLGVALWAR</sequence>
<dbReference type="Proteomes" id="UP001176429">
    <property type="component" value="Unassembled WGS sequence"/>
</dbReference>
<comment type="caution">
    <text evidence="2">The sequence shown here is derived from an EMBL/GenBank/DDBJ whole genome shotgun (WGS) entry which is preliminary data.</text>
</comment>
<evidence type="ECO:0000313" key="3">
    <source>
        <dbReference type="Proteomes" id="UP001176429"/>
    </source>
</evidence>
<evidence type="ECO:0008006" key="4">
    <source>
        <dbReference type="Google" id="ProtNLM"/>
    </source>
</evidence>
<feature type="transmembrane region" description="Helical" evidence="1">
    <location>
        <begin position="147"/>
        <end position="170"/>
    </location>
</feature>
<feature type="transmembrane region" description="Helical" evidence="1">
    <location>
        <begin position="195"/>
        <end position="213"/>
    </location>
</feature>
<proteinExistence type="predicted"/>
<protein>
    <recommendedName>
        <fullName evidence="4">DUF2007 domain-containing protein</fullName>
    </recommendedName>
</protein>
<keyword evidence="1" id="KW-0812">Transmembrane</keyword>
<dbReference type="RefSeq" id="WP_305007660.1">
    <property type="nucleotide sequence ID" value="NZ_JAUQSY010000010.1"/>
</dbReference>
<evidence type="ECO:0000256" key="1">
    <source>
        <dbReference type="SAM" id="Phobius"/>
    </source>
</evidence>
<organism evidence="2 3">
    <name type="scientific">Hymenobacter aranciens</name>
    <dbReference type="NCBI Taxonomy" id="3063996"/>
    <lineage>
        <taxon>Bacteria</taxon>
        <taxon>Pseudomonadati</taxon>
        <taxon>Bacteroidota</taxon>
        <taxon>Cytophagia</taxon>
        <taxon>Cytophagales</taxon>
        <taxon>Hymenobacteraceae</taxon>
        <taxon>Hymenobacter</taxon>
    </lineage>
</organism>
<reference evidence="2" key="1">
    <citation type="submission" date="2023-07" db="EMBL/GenBank/DDBJ databases">
        <authorList>
            <person name="Kim M.K."/>
        </authorList>
    </citation>
    <scope>NUCLEOTIDE SEQUENCE</scope>
    <source>
        <strain evidence="2">ASUV-10-1</strain>
    </source>
</reference>
<dbReference type="EMBL" id="JAUQSY010000010">
    <property type="protein sequence ID" value="MDO7876306.1"/>
    <property type="molecule type" value="Genomic_DNA"/>
</dbReference>
<gene>
    <name evidence="2" type="ORF">Q5H93_16295</name>
</gene>
<accession>A0ABT9BDG8</accession>
<keyword evidence="1" id="KW-0472">Membrane</keyword>
<name>A0ABT9BDG8_9BACT</name>
<evidence type="ECO:0000313" key="2">
    <source>
        <dbReference type="EMBL" id="MDO7876306.1"/>
    </source>
</evidence>
<keyword evidence="3" id="KW-1185">Reference proteome</keyword>
<keyword evidence="1" id="KW-1133">Transmembrane helix</keyword>